<dbReference type="AlphaFoldDB" id="A0A8N4EX38"/>
<dbReference type="PROSITE" id="PS50102">
    <property type="entry name" value="RRM"/>
    <property type="match status" value="1"/>
</dbReference>
<dbReference type="InterPro" id="IPR035979">
    <property type="entry name" value="RBD_domain_sf"/>
</dbReference>
<evidence type="ECO:0000313" key="3">
    <source>
        <dbReference type="Proteomes" id="UP000504607"/>
    </source>
</evidence>
<reference evidence="4" key="1">
    <citation type="submission" date="2025-08" db="UniProtKB">
        <authorList>
            <consortium name="RefSeq"/>
        </authorList>
    </citation>
    <scope>IDENTIFICATION</scope>
</reference>
<keyword evidence="3" id="KW-1185">Reference proteome</keyword>
<feature type="domain" description="RRM" evidence="2">
    <location>
        <begin position="4"/>
        <end position="78"/>
    </location>
</feature>
<dbReference type="Proteomes" id="UP000504607">
    <property type="component" value="Unplaced"/>
</dbReference>
<keyword evidence="1" id="KW-0694">RNA-binding</keyword>
<name>A0A8N4EX38_ELAGV</name>
<evidence type="ECO:0000259" key="2">
    <source>
        <dbReference type="PROSITE" id="PS50102"/>
    </source>
</evidence>
<sequence>MSVTTVKVSNVSLSTPEGHVEGYFSFSGEIEYVEMRSGDESSKIAYVTFKDYQGADNALLLSDAKIDGQSVVITAATDYELPPAASDPQEDAKIDGQSVVITAATDYQLPPAASDPQESHGGSRSSVLDKGFSLSKHAVKKAIIFAWKHGPRFSIGTQVPICGKSFNVGLEK</sequence>
<gene>
    <name evidence="4" type="primary">LOC105061153</name>
</gene>
<dbReference type="Gene3D" id="3.30.70.330">
    <property type="match status" value="1"/>
</dbReference>
<dbReference type="SUPFAM" id="SSF54928">
    <property type="entry name" value="RNA-binding domain, RBD"/>
    <property type="match status" value="1"/>
</dbReference>
<evidence type="ECO:0000256" key="1">
    <source>
        <dbReference type="PROSITE-ProRule" id="PRU00176"/>
    </source>
</evidence>
<dbReference type="GO" id="GO:0003723">
    <property type="term" value="F:RNA binding"/>
    <property type="evidence" value="ECO:0007669"/>
    <property type="project" value="UniProtKB-UniRule"/>
</dbReference>
<dbReference type="PANTHER" id="PTHR32343">
    <property type="entry name" value="SERINE/ARGININE-RICH SPLICING FACTOR"/>
    <property type="match status" value="1"/>
</dbReference>
<dbReference type="RefSeq" id="XP_029116555.1">
    <property type="nucleotide sequence ID" value="XM_029260722.1"/>
</dbReference>
<dbReference type="InterPro" id="IPR012677">
    <property type="entry name" value="Nucleotide-bd_a/b_plait_sf"/>
</dbReference>
<dbReference type="OrthoDB" id="7763451at2759"/>
<dbReference type="InterPro" id="IPR000504">
    <property type="entry name" value="RRM_dom"/>
</dbReference>
<accession>A0A8N4EX38</accession>
<evidence type="ECO:0000313" key="4">
    <source>
        <dbReference type="RefSeq" id="XP_029116555.1"/>
    </source>
</evidence>
<protein>
    <submittedName>
        <fullName evidence="4">Uncharacterized protein LOC105061153 isoform X1</fullName>
    </submittedName>
</protein>
<proteinExistence type="predicted"/>
<dbReference type="PANTHER" id="PTHR32343:SF10">
    <property type="entry name" value="RNA-BINDING REGION RNP-1 DOMAIN-CONTAINING PROTEIN"/>
    <property type="match status" value="1"/>
</dbReference>
<organism evidence="3 4">
    <name type="scientific">Elaeis guineensis var. tenera</name>
    <name type="common">Oil palm</name>
    <dbReference type="NCBI Taxonomy" id="51953"/>
    <lineage>
        <taxon>Eukaryota</taxon>
        <taxon>Viridiplantae</taxon>
        <taxon>Streptophyta</taxon>
        <taxon>Embryophyta</taxon>
        <taxon>Tracheophyta</taxon>
        <taxon>Spermatophyta</taxon>
        <taxon>Magnoliopsida</taxon>
        <taxon>Liliopsida</taxon>
        <taxon>Arecaceae</taxon>
        <taxon>Arecoideae</taxon>
        <taxon>Cocoseae</taxon>
        <taxon>Elaeidinae</taxon>
        <taxon>Elaeis</taxon>
    </lineage>
</organism>
<dbReference type="SMART" id="SM00360">
    <property type="entry name" value="RRM"/>
    <property type="match status" value="1"/>
</dbReference>
<dbReference type="Pfam" id="PF00076">
    <property type="entry name" value="RRM_1"/>
    <property type="match status" value="1"/>
</dbReference>